<comment type="similarity">
    <text evidence="1 6">Belongs to the FHY3/FAR1 family.</text>
</comment>
<organism evidence="9 10">
    <name type="scientific">Quercus suber</name>
    <name type="common">Cork oak</name>
    <dbReference type="NCBI Taxonomy" id="58331"/>
    <lineage>
        <taxon>Eukaryota</taxon>
        <taxon>Viridiplantae</taxon>
        <taxon>Streptophyta</taxon>
        <taxon>Embryophyta</taxon>
        <taxon>Tracheophyta</taxon>
        <taxon>Spermatophyta</taxon>
        <taxon>Magnoliopsida</taxon>
        <taxon>eudicotyledons</taxon>
        <taxon>Gunneridae</taxon>
        <taxon>Pentapetalae</taxon>
        <taxon>rosids</taxon>
        <taxon>fabids</taxon>
        <taxon>Fagales</taxon>
        <taxon>Fagaceae</taxon>
        <taxon>Quercus</taxon>
    </lineage>
</organism>
<dbReference type="EMBL" id="PKMF04000087">
    <property type="protein sequence ID" value="KAK7851476.1"/>
    <property type="molecule type" value="Genomic_DNA"/>
</dbReference>
<keyword evidence="10" id="KW-1185">Reference proteome</keyword>
<dbReference type="InterPro" id="IPR031052">
    <property type="entry name" value="FHY3/FAR1"/>
</dbReference>
<feature type="domain" description="SWIM-type" evidence="8">
    <location>
        <begin position="139"/>
        <end position="175"/>
    </location>
</feature>
<accession>A0AAW0LK77</accession>
<dbReference type="GO" id="GO:0005634">
    <property type="term" value="C:nucleus"/>
    <property type="evidence" value="ECO:0007669"/>
    <property type="project" value="UniProtKB-SubCell"/>
</dbReference>
<dbReference type="InterPro" id="IPR006564">
    <property type="entry name" value="Znf_PMZ"/>
</dbReference>
<evidence type="ECO:0000313" key="10">
    <source>
        <dbReference type="Proteomes" id="UP000237347"/>
    </source>
</evidence>
<evidence type="ECO:0000256" key="4">
    <source>
        <dbReference type="ARBA" id="ARBA00022833"/>
    </source>
</evidence>
<feature type="coiled-coil region" evidence="7">
    <location>
        <begin position="33"/>
        <end position="60"/>
    </location>
</feature>
<evidence type="ECO:0000256" key="3">
    <source>
        <dbReference type="ARBA" id="ARBA00022771"/>
    </source>
</evidence>
<keyword evidence="7" id="KW-0175">Coiled coil</keyword>
<evidence type="ECO:0000256" key="5">
    <source>
        <dbReference type="PROSITE-ProRule" id="PRU00325"/>
    </source>
</evidence>
<dbReference type="SMART" id="SM00575">
    <property type="entry name" value="ZnF_PMZ"/>
    <property type="match status" value="1"/>
</dbReference>
<evidence type="ECO:0000313" key="9">
    <source>
        <dbReference type="EMBL" id="KAK7851476.1"/>
    </source>
</evidence>
<protein>
    <recommendedName>
        <fullName evidence="6">Protein FAR1-RELATED SEQUENCE</fullName>
    </recommendedName>
</protein>
<comment type="subcellular location">
    <subcellularLocation>
        <location evidence="6">Nucleus</location>
    </subcellularLocation>
</comment>
<dbReference type="Proteomes" id="UP000237347">
    <property type="component" value="Unassembled WGS sequence"/>
</dbReference>
<dbReference type="Pfam" id="PF04434">
    <property type="entry name" value="SWIM"/>
    <property type="match status" value="1"/>
</dbReference>
<dbReference type="PROSITE" id="PS50966">
    <property type="entry name" value="ZF_SWIM"/>
    <property type="match status" value="1"/>
</dbReference>
<dbReference type="PANTHER" id="PTHR31669:SF283">
    <property type="entry name" value="PROTEIN FAR1-RELATED SEQUENCE"/>
    <property type="match status" value="1"/>
</dbReference>
<comment type="caution">
    <text evidence="9">The sequence shown here is derived from an EMBL/GenBank/DDBJ whole genome shotgun (WGS) entry which is preliminary data.</text>
</comment>
<dbReference type="GO" id="GO:0008270">
    <property type="term" value="F:zinc ion binding"/>
    <property type="evidence" value="ECO:0007669"/>
    <property type="project" value="UniProtKB-UniRule"/>
</dbReference>
<feature type="non-terminal residue" evidence="9">
    <location>
        <position position="377"/>
    </location>
</feature>
<dbReference type="PANTHER" id="PTHR31669">
    <property type="entry name" value="PROTEIN FAR1-RELATED SEQUENCE 10-RELATED"/>
    <property type="match status" value="1"/>
</dbReference>
<dbReference type="GO" id="GO:0006355">
    <property type="term" value="P:regulation of DNA-templated transcription"/>
    <property type="evidence" value="ECO:0007669"/>
    <property type="project" value="UniProtKB-UniRule"/>
</dbReference>
<reference evidence="9 10" key="1">
    <citation type="journal article" date="2018" name="Sci. Data">
        <title>The draft genome sequence of cork oak.</title>
        <authorList>
            <person name="Ramos A.M."/>
            <person name="Usie A."/>
            <person name="Barbosa P."/>
            <person name="Barros P.M."/>
            <person name="Capote T."/>
            <person name="Chaves I."/>
            <person name="Simoes F."/>
            <person name="Abreu I."/>
            <person name="Carrasquinho I."/>
            <person name="Faro C."/>
            <person name="Guimaraes J.B."/>
            <person name="Mendonca D."/>
            <person name="Nobrega F."/>
            <person name="Rodrigues L."/>
            <person name="Saibo N.J.M."/>
            <person name="Varela M.C."/>
            <person name="Egas C."/>
            <person name="Matos J."/>
            <person name="Miguel C.M."/>
            <person name="Oliveira M.M."/>
            <person name="Ricardo C.P."/>
            <person name="Goncalves S."/>
        </authorList>
    </citation>
    <scope>NUCLEOTIDE SEQUENCE [LARGE SCALE GENOMIC DNA]</scope>
    <source>
        <strain evidence="10">cv. HL8</strain>
    </source>
</reference>
<evidence type="ECO:0000256" key="6">
    <source>
        <dbReference type="RuleBase" id="RU367018"/>
    </source>
</evidence>
<proteinExistence type="inferred from homology"/>
<keyword evidence="2 6" id="KW-0479">Metal-binding</keyword>
<name>A0AAW0LK77_QUESU</name>
<keyword evidence="3 5" id="KW-0863">Zinc-finger</keyword>
<dbReference type="InterPro" id="IPR007527">
    <property type="entry name" value="Znf_SWIM"/>
</dbReference>
<evidence type="ECO:0000256" key="7">
    <source>
        <dbReference type="SAM" id="Coils"/>
    </source>
</evidence>
<gene>
    <name evidence="9" type="primary">FHY3_1</name>
    <name evidence="9" type="ORF">CFP56_041919</name>
</gene>
<comment type="function">
    <text evidence="6">Putative transcription activator involved in regulating light control of development.</text>
</comment>
<keyword evidence="6" id="KW-0539">Nucleus</keyword>
<sequence length="377" mass="43171">MADEISNVFSHVKLNEDDIEDNIENDMVEGDSNEDIENDMVEVESNEGNIENEIVELNEMVETKGVENKVEDPKLGMMFDSIDDAVIYYRRYAKEKGFAVAKRTSKKGNDGAVREHDNFSEYEVREDVSHGEGQGSVIFHVYFNEDNSEVNCKCRLFEFKGIVCRHQILVFIHRKIYRIPDKYILNRWNKNVKRRHTKVRISYDNWSLKPEACHYEKMCNAFYEVANLAADSENACKNVMTQICEMKKELKEGGNACGSNKPISINIQNDSTSCGNGLVISKEARKILDPMVVCQKGRPSFKRKMSKVEQAGHHYQKVGTDQMKKVDNESQCSPNWQQITLLSDLAYLQQQGLCYKTLFVPRVILGSVCNTAKFAPK</sequence>
<evidence type="ECO:0000259" key="8">
    <source>
        <dbReference type="PROSITE" id="PS50966"/>
    </source>
</evidence>
<dbReference type="AlphaFoldDB" id="A0AAW0LK77"/>
<evidence type="ECO:0000256" key="2">
    <source>
        <dbReference type="ARBA" id="ARBA00022723"/>
    </source>
</evidence>
<evidence type="ECO:0000256" key="1">
    <source>
        <dbReference type="ARBA" id="ARBA00005889"/>
    </source>
</evidence>
<keyword evidence="4 6" id="KW-0862">Zinc</keyword>